<evidence type="ECO:0000313" key="2">
    <source>
        <dbReference type="Proteomes" id="UP000008743"/>
    </source>
</evidence>
<evidence type="ECO:0000313" key="1">
    <source>
        <dbReference type="EMBL" id="KJE92611.1"/>
    </source>
</evidence>
<organism evidence="1 2">
    <name type="scientific">Capsaspora owczarzaki (strain ATCC 30864)</name>
    <dbReference type="NCBI Taxonomy" id="595528"/>
    <lineage>
        <taxon>Eukaryota</taxon>
        <taxon>Filasterea</taxon>
        <taxon>Capsaspora</taxon>
    </lineage>
</organism>
<dbReference type="Proteomes" id="UP000008743">
    <property type="component" value="Unassembled WGS sequence"/>
</dbReference>
<reference evidence="2" key="1">
    <citation type="submission" date="2011-02" db="EMBL/GenBank/DDBJ databases">
        <title>The Genome Sequence of Capsaspora owczarzaki ATCC 30864.</title>
        <authorList>
            <person name="Russ C."/>
            <person name="Cuomo C."/>
            <person name="Burger G."/>
            <person name="Gray M.W."/>
            <person name="Holland P.W.H."/>
            <person name="King N."/>
            <person name="Lang F.B.F."/>
            <person name="Roger A.J."/>
            <person name="Ruiz-Trillo I."/>
            <person name="Young S.K."/>
            <person name="Zeng Q."/>
            <person name="Gargeya S."/>
            <person name="Alvarado L."/>
            <person name="Berlin A."/>
            <person name="Chapman S.B."/>
            <person name="Chen Z."/>
            <person name="Freedman E."/>
            <person name="Gellesch M."/>
            <person name="Goldberg J."/>
            <person name="Griggs A."/>
            <person name="Gujja S."/>
            <person name="Heilman E."/>
            <person name="Heiman D."/>
            <person name="Howarth C."/>
            <person name="Mehta T."/>
            <person name="Neiman D."/>
            <person name="Pearson M."/>
            <person name="Roberts A."/>
            <person name="Saif S."/>
            <person name="Shea T."/>
            <person name="Shenoy N."/>
            <person name="Sisk P."/>
            <person name="Stolte C."/>
            <person name="Sykes S."/>
            <person name="White J."/>
            <person name="Yandava C."/>
            <person name="Haas B."/>
            <person name="Nusbaum C."/>
            <person name="Birren B."/>
        </authorList>
    </citation>
    <scope>NUCLEOTIDE SEQUENCE</scope>
    <source>
        <strain evidence="2">ATCC 30864</strain>
    </source>
</reference>
<keyword evidence="2" id="KW-1185">Reference proteome</keyword>
<dbReference type="EMBL" id="KE346364">
    <property type="protein sequence ID" value="KJE92611.1"/>
    <property type="molecule type" value="Genomic_DNA"/>
</dbReference>
<dbReference type="InParanoid" id="A0A0D2UCA3"/>
<accession>A0A0D2UCA3</accession>
<gene>
    <name evidence="1" type="ORF">CAOG_003535</name>
</gene>
<sequence length="112" mass="12734">MVEVRIIRSVGSVISKLIQVTRGSVSEDATADLNQALAHLRDFEIEVSNEIPDPTSSRLFQDYVAQELLKVLRHKTQFGCFVFPKPHQTSRDLAAFFLERFQQKRIAADMQG</sequence>
<name>A0A0D2UCA3_CAPO3</name>
<dbReference type="AlphaFoldDB" id="A0A0D2UCA3"/>
<dbReference type="RefSeq" id="XP_004348440.1">
    <property type="nucleotide sequence ID" value="XM_004348390.2"/>
</dbReference>
<proteinExistence type="predicted"/>
<protein>
    <submittedName>
        <fullName evidence="1">Uncharacterized protein</fullName>
    </submittedName>
</protein>